<dbReference type="EMBL" id="FQTU01000017">
    <property type="protein sequence ID" value="SHF18049.1"/>
    <property type="molecule type" value="Genomic_DNA"/>
</dbReference>
<dbReference type="Gene3D" id="3.40.50.2300">
    <property type="match status" value="1"/>
</dbReference>
<accession>A0A1M4ZJ36</accession>
<name>A0A1M4ZJ36_9FIRM</name>
<evidence type="ECO:0000259" key="2">
    <source>
        <dbReference type="PROSITE" id="PS51099"/>
    </source>
</evidence>
<dbReference type="RefSeq" id="WP_073271753.1">
    <property type="nucleotide sequence ID" value="NZ_FQTU01000017.1"/>
</dbReference>
<dbReference type="GO" id="GO:0008982">
    <property type="term" value="F:protein-N(PI)-phosphohistidine-sugar phosphotransferase activity"/>
    <property type="evidence" value="ECO:0007669"/>
    <property type="project" value="InterPro"/>
</dbReference>
<dbReference type="InterPro" id="IPR036095">
    <property type="entry name" value="PTS_EIIB-like_sf"/>
</dbReference>
<organism evidence="3 4">
    <name type="scientific">Alkalibacter saccharofermentans DSM 14828</name>
    <dbReference type="NCBI Taxonomy" id="1120975"/>
    <lineage>
        <taxon>Bacteria</taxon>
        <taxon>Bacillati</taxon>
        <taxon>Bacillota</taxon>
        <taxon>Clostridia</taxon>
        <taxon>Eubacteriales</taxon>
        <taxon>Eubacteriaceae</taxon>
        <taxon>Alkalibacter</taxon>
    </lineage>
</organism>
<protein>
    <submittedName>
        <fullName evidence="3">PTS system, ascorbate-specific IIB component</fullName>
    </submittedName>
</protein>
<dbReference type="Pfam" id="PF02302">
    <property type="entry name" value="PTS_IIB"/>
    <property type="match status" value="1"/>
</dbReference>
<evidence type="ECO:0000313" key="3">
    <source>
        <dbReference type="EMBL" id="SHF18049.1"/>
    </source>
</evidence>
<evidence type="ECO:0000256" key="1">
    <source>
        <dbReference type="ARBA" id="ARBA00022679"/>
    </source>
</evidence>
<gene>
    <name evidence="3" type="ORF">SAMN02746064_02069</name>
</gene>
<dbReference type="SUPFAM" id="SSF52794">
    <property type="entry name" value="PTS system IIB component-like"/>
    <property type="match status" value="1"/>
</dbReference>
<dbReference type="STRING" id="1120975.SAMN02746064_02069"/>
<sequence length="90" mass="9743">MKKIAAICGSGLGSSFMVEMNIQTALKDLGFNDIEVEHMDLGSAWPGVADLIVCGKDLEDSCKRFGEVLALDNILDKDELKGKLEAWLNG</sequence>
<dbReference type="Proteomes" id="UP000184251">
    <property type="component" value="Unassembled WGS sequence"/>
</dbReference>
<dbReference type="GO" id="GO:0009401">
    <property type="term" value="P:phosphoenolpyruvate-dependent sugar phosphotransferase system"/>
    <property type="evidence" value="ECO:0007669"/>
    <property type="project" value="InterPro"/>
</dbReference>
<dbReference type="OrthoDB" id="6603449at2"/>
<keyword evidence="1" id="KW-0808">Transferase</keyword>
<feature type="domain" description="PTS EIIB type-2" evidence="2">
    <location>
        <begin position="2"/>
        <end position="90"/>
    </location>
</feature>
<evidence type="ECO:0000313" key="4">
    <source>
        <dbReference type="Proteomes" id="UP000184251"/>
    </source>
</evidence>
<dbReference type="CDD" id="cd05563">
    <property type="entry name" value="PTS_IIB_ascorbate"/>
    <property type="match status" value="1"/>
</dbReference>
<dbReference type="InterPro" id="IPR003501">
    <property type="entry name" value="PTS_EIIB_2/3"/>
</dbReference>
<dbReference type="PROSITE" id="PS51099">
    <property type="entry name" value="PTS_EIIB_TYPE_2"/>
    <property type="match status" value="1"/>
</dbReference>
<keyword evidence="4" id="KW-1185">Reference proteome</keyword>
<dbReference type="InterPro" id="IPR013011">
    <property type="entry name" value="PTS_EIIB_2"/>
</dbReference>
<reference evidence="3 4" key="1">
    <citation type="submission" date="2016-11" db="EMBL/GenBank/DDBJ databases">
        <authorList>
            <person name="Jaros S."/>
            <person name="Januszkiewicz K."/>
            <person name="Wedrychowicz H."/>
        </authorList>
    </citation>
    <scope>NUCLEOTIDE SEQUENCE [LARGE SCALE GENOMIC DNA]</scope>
    <source>
        <strain evidence="3 4">DSM 14828</strain>
    </source>
</reference>
<proteinExistence type="predicted"/>
<dbReference type="AlphaFoldDB" id="A0A1M4ZJ36"/>